<keyword evidence="1" id="KW-1133">Transmembrane helix</keyword>
<proteinExistence type="predicted"/>
<dbReference type="Proteomes" id="UP000265938">
    <property type="component" value="Unassembled WGS sequence"/>
</dbReference>
<evidence type="ECO:0000256" key="1">
    <source>
        <dbReference type="SAM" id="Phobius"/>
    </source>
</evidence>
<dbReference type="AlphaFoldDB" id="A0A3A3ELQ4"/>
<sequence>MEKKNKVWNSLEIAKLIVGIAMPISIASFGVITNMTLQESNHNFSLNKIIITKRAEIYEQIGEKLNNIYCYIEEVGEYKDMTPETILKYRRYLNTKMHSHKAFWSPETFDLYLNYMDREAFALWQGEVTDARIKDDPGQKRSLSSWQEDWNNRFTGMESPTHKQSYELLLNSIANDLGIDNSR</sequence>
<keyword evidence="1" id="KW-0472">Membrane</keyword>
<comment type="caution">
    <text evidence="2">The sequence shown here is derived from an EMBL/GenBank/DDBJ whole genome shotgun (WGS) entry which is preliminary data.</text>
</comment>
<keyword evidence="1" id="KW-0812">Transmembrane</keyword>
<dbReference type="RefSeq" id="WP_119852082.1">
    <property type="nucleotide sequence ID" value="NZ_QYSE01000001.1"/>
</dbReference>
<protein>
    <submittedName>
        <fullName evidence="2">Uncharacterized protein</fullName>
    </submittedName>
</protein>
<evidence type="ECO:0000313" key="3">
    <source>
        <dbReference type="Proteomes" id="UP000265938"/>
    </source>
</evidence>
<dbReference type="EMBL" id="QYSE01000001">
    <property type="protein sequence ID" value="RJF37260.1"/>
    <property type="molecule type" value="Genomic_DNA"/>
</dbReference>
<reference evidence="2 3" key="1">
    <citation type="submission" date="2018-09" db="EMBL/GenBank/DDBJ databases">
        <title>Identification of marine bacteria producing industrial enzymes.</title>
        <authorList>
            <person name="Cheng T.H."/>
            <person name="Saidin J."/>
            <person name="Muhd D.D."/>
            <person name="Isa M.N.M."/>
            <person name="Bakar M.F.A."/>
            <person name="Ismail N."/>
        </authorList>
    </citation>
    <scope>NUCLEOTIDE SEQUENCE [LARGE SCALE GENOMIC DNA]</scope>
    <source>
        <strain evidence="2 3">MNAD 1.6</strain>
    </source>
</reference>
<name>A0A3A3ELQ4_9GAMM</name>
<gene>
    <name evidence="2" type="ORF">D4741_04045</name>
</gene>
<evidence type="ECO:0000313" key="2">
    <source>
        <dbReference type="EMBL" id="RJF37260.1"/>
    </source>
</evidence>
<organism evidence="2 3">
    <name type="scientific">Pseudoalteromonas gelatinilytica</name>
    <dbReference type="NCBI Taxonomy" id="1703256"/>
    <lineage>
        <taxon>Bacteria</taxon>
        <taxon>Pseudomonadati</taxon>
        <taxon>Pseudomonadota</taxon>
        <taxon>Gammaproteobacteria</taxon>
        <taxon>Alteromonadales</taxon>
        <taxon>Pseudoalteromonadaceae</taxon>
        <taxon>Pseudoalteromonas</taxon>
    </lineage>
</organism>
<accession>A0A3A3ELQ4</accession>
<feature type="transmembrane region" description="Helical" evidence="1">
    <location>
        <begin position="12"/>
        <end position="32"/>
    </location>
</feature>